<dbReference type="GO" id="GO:0034707">
    <property type="term" value="C:chloride channel complex"/>
    <property type="evidence" value="ECO:0007669"/>
    <property type="project" value="UniProtKB-KW"/>
</dbReference>
<feature type="transmembrane region" description="Helical" evidence="10">
    <location>
        <begin position="192"/>
        <end position="215"/>
    </location>
</feature>
<dbReference type="PANTHER" id="PTHR43427">
    <property type="entry name" value="CHLORIDE CHANNEL PROTEIN CLC-E"/>
    <property type="match status" value="1"/>
</dbReference>
<feature type="transmembrane region" description="Helical" evidence="10">
    <location>
        <begin position="396"/>
        <end position="415"/>
    </location>
</feature>
<sequence>MASLLSQLRIKLAHGEALPALAMLGIVAGLLTSGIILLFRLAIEHSLSGFLGMPHHEAFEALNPLVRMTLPMMGALLLIALFYKVSAKARQVGISHVLERLKNHQGHMPMSNLFVQFFGGIICAISGQSTGREGPAVHLGAAAGSIMSRKLQMTSSHTQLLLACGVAAAISASFNTPIAGVIFAMEVIVMGYSFLSLIPVILASVTGALVTRAVYGSEPAFNVPALQMNSLLEAPFLIVEGLLMGALAAMFIWVCVNTAKKAPQSFTIRLLLIGVLNGVLALLIPAVMGIGYDTVNAALLGNLPWIALFIFAMAKLLITSLNLGLGQPGGAIGPMLFIGACAGGVIGEIGNQFAPDIAGSTGYYAMLGMAAMMSACLQAPLTALMTLLELTNNPNILLPAMLVVVIANLTASEIFKQKALFPRLLQLRGLTVDTSPVEQMLRQNSVLSVAEKNIKVVDKIASLESIQLALSGNPIYLLIQEDKSIIACIPAADVANLLLDDEELSNWLEKDLETPHINMMALPGNRAQCASIFMQANLQEALDTMAEQQVDCLTIHFGQQTTAVSVMGIVQHDRIHSFYRYNHQ</sequence>
<dbReference type="STRING" id="207949.RED65_11812"/>
<feature type="transmembrane region" description="Helical" evidence="10">
    <location>
        <begin position="235"/>
        <end position="256"/>
    </location>
</feature>
<reference evidence="11 12" key="1">
    <citation type="submission" date="2006-03" db="EMBL/GenBank/DDBJ databases">
        <authorList>
            <person name="Pinhassi J."/>
            <person name="Pedros-Alio C."/>
            <person name="Ferriera S."/>
            <person name="Johnson J."/>
            <person name="Kravitz S."/>
            <person name="Halpern A."/>
            <person name="Remington K."/>
            <person name="Beeson K."/>
            <person name="Tran B."/>
            <person name="Rogers Y.-H."/>
            <person name="Friedman R."/>
            <person name="Venter J.C."/>
        </authorList>
    </citation>
    <scope>NUCLEOTIDE SEQUENCE [LARGE SCALE GENOMIC DNA]</scope>
    <source>
        <strain evidence="11 12">RED65</strain>
    </source>
</reference>
<evidence type="ECO:0000256" key="2">
    <source>
        <dbReference type="ARBA" id="ARBA00022448"/>
    </source>
</evidence>
<evidence type="ECO:0000256" key="3">
    <source>
        <dbReference type="ARBA" id="ARBA00022692"/>
    </source>
</evidence>
<keyword evidence="2" id="KW-0813">Transport</keyword>
<keyword evidence="9" id="KW-0407">Ion channel</keyword>
<evidence type="ECO:0000313" key="11">
    <source>
        <dbReference type="EMBL" id="EAT10758.1"/>
    </source>
</evidence>
<feature type="transmembrane region" description="Helical" evidence="10">
    <location>
        <begin position="106"/>
        <end position="127"/>
    </location>
</feature>
<evidence type="ECO:0000256" key="7">
    <source>
        <dbReference type="ARBA" id="ARBA00023173"/>
    </source>
</evidence>
<feature type="transmembrane region" description="Helical" evidence="10">
    <location>
        <begin position="330"/>
        <end position="350"/>
    </location>
</feature>
<keyword evidence="8" id="KW-0868">Chloride</keyword>
<dbReference type="InterPro" id="IPR014743">
    <property type="entry name" value="Cl-channel_core"/>
</dbReference>
<evidence type="ECO:0000313" key="12">
    <source>
        <dbReference type="Proteomes" id="UP000004263"/>
    </source>
</evidence>
<evidence type="ECO:0000256" key="1">
    <source>
        <dbReference type="ARBA" id="ARBA00004141"/>
    </source>
</evidence>
<dbReference type="GO" id="GO:0005254">
    <property type="term" value="F:chloride channel activity"/>
    <property type="evidence" value="ECO:0007669"/>
    <property type="project" value="UniProtKB-KW"/>
</dbReference>
<evidence type="ECO:0000256" key="9">
    <source>
        <dbReference type="ARBA" id="ARBA00023303"/>
    </source>
</evidence>
<dbReference type="Proteomes" id="UP000004263">
    <property type="component" value="Unassembled WGS sequence"/>
</dbReference>
<keyword evidence="6 10" id="KW-0472">Membrane</keyword>
<dbReference type="SUPFAM" id="SSF81340">
    <property type="entry name" value="Clc chloride channel"/>
    <property type="match status" value="1"/>
</dbReference>
<accession>Q1MXQ9</accession>
<evidence type="ECO:0000256" key="10">
    <source>
        <dbReference type="SAM" id="Phobius"/>
    </source>
</evidence>
<dbReference type="CDD" id="cd00400">
    <property type="entry name" value="Voltage_gated_ClC"/>
    <property type="match status" value="1"/>
</dbReference>
<feature type="transmembrane region" description="Helical" evidence="10">
    <location>
        <begin position="65"/>
        <end position="85"/>
    </location>
</feature>
<feature type="transmembrane region" description="Helical" evidence="10">
    <location>
        <begin position="21"/>
        <end position="43"/>
    </location>
</feature>
<comment type="caution">
    <text evidence="11">The sequence shown here is derived from an EMBL/GenBank/DDBJ whole genome shotgun (WGS) entry which is preliminary data.</text>
</comment>
<dbReference type="PRINTS" id="PR00762">
    <property type="entry name" value="CLCHANNEL"/>
</dbReference>
<comment type="subcellular location">
    <subcellularLocation>
        <location evidence="1">Membrane</location>
        <topology evidence="1">Multi-pass membrane protein</topology>
    </subcellularLocation>
</comment>
<dbReference type="RefSeq" id="WP_007018808.1">
    <property type="nucleotide sequence ID" value="NZ_CH724118.1"/>
</dbReference>
<dbReference type="HOGENOM" id="CLU_015263_5_4_6"/>
<proteinExistence type="predicted"/>
<keyword evidence="7" id="KW-0869">Chloride channel</keyword>
<dbReference type="InterPro" id="IPR050368">
    <property type="entry name" value="ClC-type_chloride_channel"/>
</dbReference>
<keyword evidence="4 10" id="KW-1133">Transmembrane helix</keyword>
<protein>
    <submittedName>
        <fullName evidence="11">Chloride channel protein EriC</fullName>
    </submittedName>
</protein>
<evidence type="ECO:0000256" key="4">
    <source>
        <dbReference type="ARBA" id="ARBA00022989"/>
    </source>
</evidence>
<gene>
    <name evidence="11" type="ORF">RED65_11812</name>
</gene>
<dbReference type="EMBL" id="AAQH01000035">
    <property type="protein sequence ID" value="EAT10758.1"/>
    <property type="molecule type" value="Genomic_DNA"/>
</dbReference>
<evidence type="ECO:0000256" key="8">
    <source>
        <dbReference type="ARBA" id="ARBA00023214"/>
    </source>
</evidence>
<keyword evidence="3 10" id="KW-0812">Transmembrane</keyword>
<feature type="transmembrane region" description="Helical" evidence="10">
    <location>
        <begin position="160"/>
        <end position="185"/>
    </location>
</feature>
<dbReference type="OrthoDB" id="9767361at2"/>
<name>Q1MXQ9_9GAMM</name>
<feature type="transmembrane region" description="Helical" evidence="10">
    <location>
        <begin position="362"/>
        <end position="384"/>
    </location>
</feature>
<evidence type="ECO:0000256" key="6">
    <source>
        <dbReference type="ARBA" id="ARBA00023136"/>
    </source>
</evidence>
<evidence type="ECO:0000256" key="5">
    <source>
        <dbReference type="ARBA" id="ARBA00023065"/>
    </source>
</evidence>
<keyword evidence="5" id="KW-0406">Ion transport</keyword>
<dbReference type="Pfam" id="PF00654">
    <property type="entry name" value="Voltage_CLC"/>
    <property type="match status" value="1"/>
</dbReference>
<dbReference type="Gene3D" id="1.10.3080.10">
    <property type="entry name" value="Clc chloride channel"/>
    <property type="match status" value="1"/>
</dbReference>
<feature type="transmembrane region" description="Helical" evidence="10">
    <location>
        <begin position="268"/>
        <end position="292"/>
    </location>
</feature>
<organism evidence="11 12">
    <name type="scientific">Bermanella marisrubri</name>
    <dbReference type="NCBI Taxonomy" id="207949"/>
    <lineage>
        <taxon>Bacteria</taxon>
        <taxon>Pseudomonadati</taxon>
        <taxon>Pseudomonadota</taxon>
        <taxon>Gammaproteobacteria</taxon>
        <taxon>Oceanospirillales</taxon>
        <taxon>Oceanospirillaceae</taxon>
        <taxon>Bermanella</taxon>
    </lineage>
</organism>
<feature type="transmembrane region" description="Helical" evidence="10">
    <location>
        <begin position="298"/>
        <end position="318"/>
    </location>
</feature>
<dbReference type="PANTHER" id="PTHR43427:SF6">
    <property type="entry name" value="CHLORIDE CHANNEL PROTEIN CLC-E"/>
    <property type="match status" value="1"/>
</dbReference>
<dbReference type="InterPro" id="IPR001807">
    <property type="entry name" value="ClC"/>
</dbReference>
<dbReference type="AlphaFoldDB" id="Q1MXQ9"/>
<keyword evidence="12" id="KW-1185">Reference proteome</keyword>